<name>A0ABN7AKU1_9HEMI</name>
<dbReference type="Pfam" id="PF00201">
    <property type="entry name" value="UDPGT"/>
    <property type="match status" value="1"/>
</dbReference>
<gene>
    <name evidence="5" type="ORF">NTJ_05482</name>
</gene>
<dbReference type="PANTHER" id="PTHR48043">
    <property type="entry name" value="EG:EG0003.4 PROTEIN-RELATED"/>
    <property type="match status" value="1"/>
</dbReference>
<dbReference type="InterPro" id="IPR002213">
    <property type="entry name" value="UDP_glucos_trans"/>
</dbReference>
<dbReference type="SUPFAM" id="SSF53756">
    <property type="entry name" value="UDP-Glycosyltransferase/glycogen phosphorylase"/>
    <property type="match status" value="1"/>
</dbReference>
<evidence type="ECO:0000256" key="3">
    <source>
        <dbReference type="ARBA" id="ARBA00022679"/>
    </source>
</evidence>
<proteinExistence type="inferred from homology"/>
<dbReference type="Gene3D" id="3.40.50.2000">
    <property type="entry name" value="Glycogen Phosphorylase B"/>
    <property type="match status" value="1"/>
</dbReference>
<evidence type="ECO:0000256" key="1">
    <source>
        <dbReference type="ARBA" id="ARBA00009995"/>
    </source>
</evidence>
<keyword evidence="3" id="KW-0808">Transferase</keyword>
<protein>
    <submittedName>
        <fullName evidence="5">UDP-glycosyltransferase activity</fullName>
    </submittedName>
</protein>
<dbReference type="PROSITE" id="PS51257">
    <property type="entry name" value="PROKAR_LIPOPROTEIN"/>
    <property type="match status" value="1"/>
</dbReference>
<feature type="chain" id="PRO_5045626466" evidence="4">
    <location>
        <begin position="19"/>
        <end position="274"/>
    </location>
</feature>
<keyword evidence="6" id="KW-1185">Reference proteome</keyword>
<dbReference type="Proteomes" id="UP001307889">
    <property type="component" value="Chromosome 3"/>
</dbReference>
<evidence type="ECO:0000313" key="6">
    <source>
        <dbReference type="Proteomes" id="UP001307889"/>
    </source>
</evidence>
<comment type="similarity">
    <text evidence="1">Belongs to the UDP-glycosyltransferase family.</text>
</comment>
<evidence type="ECO:0000313" key="5">
    <source>
        <dbReference type="EMBL" id="BES92673.1"/>
    </source>
</evidence>
<keyword evidence="2" id="KW-0328">Glycosyltransferase</keyword>
<dbReference type="PANTHER" id="PTHR48043:SF145">
    <property type="entry name" value="FI06409P-RELATED"/>
    <property type="match status" value="1"/>
</dbReference>
<feature type="signal peptide" evidence="4">
    <location>
        <begin position="1"/>
        <end position="18"/>
    </location>
</feature>
<reference evidence="5 6" key="1">
    <citation type="submission" date="2023-09" db="EMBL/GenBank/DDBJ databases">
        <title>Nesidiocoris tenuis whole genome shotgun sequence.</title>
        <authorList>
            <person name="Shibata T."/>
            <person name="Shimoda M."/>
            <person name="Kobayashi T."/>
            <person name="Uehara T."/>
        </authorList>
    </citation>
    <scope>NUCLEOTIDE SEQUENCE [LARGE SCALE GENOMIC DNA]</scope>
    <source>
        <strain evidence="5 6">Japan</strain>
    </source>
</reference>
<dbReference type="InterPro" id="IPR050271">
    <property type="entry name" value="UDP-glycosyltransferase"/>
</dbReference>
<keyword evidence="4" id="KW-0732">Signal</keyword>
<sequence>MKSVIHLCLLLLASACNAANILGFLPFYGISHNRVSMPLMEELARRGHNVTVAGYFEPKTPSPNLRTILFKPLEGAELVGFLSLKDYQDAHYMTTMQLINVIFDDYPALLKKNDYHRIYEGDYDLVIVEFFESDLFPAFASKLKAPFIVFHTSEALPWHRTILNEYNSPAEIPHPFNSYGSNGKMGFYERFWNTVEIAQMLFYYTTVIQPKADSLAKEHLGCLNSEFSKAKEASLYFVNTHFSFTGPRPTSPSTIEVGGLHVAPRKALAQVSRR</sequence>
<dbReference type="EMBL" id="AP028911">
    <property type="protein sequence ID" value="BES92673.1"/>
    <property type="molecule type" value="Genomic_DNA"/>
</dbReference>
<accession>A0ABN7AKU1</accession>
<organism evidence="5 6">
    <name type="scientific">Nesidiocoris tenuis</name>
    <dbReference type="NCBI Taxonomy" id="355587"/>
    <lineage>
        <taxon>Eukaryota</taxon>
        <taxon>Metazoa</taxon>
        <taxon>Ecdysozoa</taxon>
        <taxon>Arthropoda</taxon>
        <taxon>Hexapoda</taxon>
        <taxon>Insecta</taxon>
        <taxon>Pterygota</taxon>
        <taxon>Neoptera</taxon>
        <taxon>Paraneoptera</taxon>
        <taxon>Hemiptera</taxon>
        <taxon>Heteroptera</taxon>
        <taxon>Panheteroptera</taxon>
        <taxon>Cimicomorpha</taxon>
        <taxon>Miridae</taxon>
        <taxon>Dicyphina</taxon>
        <taxon>Nesidiocoris</taxon>
    </lineage>
</organism>
<evidence type="ECO:0000256" key="2">
    <source>
        <dbReference type="ARBA" id="ARBA00022676"/>
    </source>
</evidence>
<evidence type="ECO:0000256" key="4">
    <source>
        <dbReference type="SAM" id="SignalP"/>
    </source>
</evidence>